<dbReference type="PANTHER" id="PTHR43176">
    <property type="entry name" value="3-HYDROXYISOBUTYRYL-COA HYDROLASE-RELATED"/>
    <property type="match status" value="1"/>
</dbReference>
<dbReference type="Proteomes" id="UP000605670">
    <property type="component" value="Unassembled WGS sequence"/>
</dbReference>
<evidence type="ECO:0000259" key="4">
    <source>
        <dbReference type="Pfam" id="PF16113"/>
    </source>
</evidence>
<protein>
    <recommendedName>
        <fullName evidence="2">3-hydroxyisobutyryl-CoA hydrolase</fullName>
        <ecNumber evidence="2">3.1.2.4</ecNumber>
    </recommendedName>
</protein>
<dbReference type="NCBIfam" id="NF004127">
    <property type="entry name" value="PRK05617.1"/>
    <property type="match status" value="1"/>
</dbReference>
<dbReference type="AlphaFoldDB" id="A0A917BTZ2"/>
<comment type="catalytic activity">
    <reaction evidence="1">
        <text>3-hydroxy-2-methylpropanoyl-CoA + H2O = 3-hydroxy-2-methylpropanoate + CoA + H(+)</text>
        <dbReference type="Rhea" id="RHEA:20888"/>
        <dbReference type="ChEBI" id="CHEBI:11805"/>
        <dbReference type="ChEBI" id="CHEBI:15377"/>
        <dbReference type="ChEBI" id="CHEBI:15378"/>
        <dbReference type="ChEBI" id="CHEBI:57287"/>
        <dbReference type="ChEBI" id="CHEBI:57340"/>
        <dbReference type="EC" id="3.1.2.4"/>
    </reaction>
</comment>
<reference evidence="5" key="1">
    <citation type="journal article" date="2014" name="Int. J. Syst. Evol. Microbiol.">
        <title>Complete genome sequence of Corynebacterium casei LMG S-19264T (=DSM 44701T), isolated from a smear-ripened cheese.</title>
        <authorList>
            <consortium name="US DOE Joint Genome Institute (JGI-PGF)"/>
            <person name="Walter F."/>
            <person name="Albersmeier A."/>
            <person name="Kalinowski J."/>
            <person name="Ruckert C."/>
        </authorList>
    </citation>
    <scope>NUCLEOTIDE SEQUENCE</scope>
    <source>
        <strain evidence="5">CGMCC 1.12160</strain>
    </source>
</reference>
<sequence>MSESDEQLSWAPAPGHGDEVLYAVDGPLGRVRLHRPRAINALDLAAVESLRAQLAAWADDPAVEAVFLDGAGERGLCAGGDVRALRDAVQGGDHAAAEHYWEVEYAVDRQVVDFPKPYVAWMDGIVMGGGVGVSAHGSVRLVTERTRLAMPEVIIGFFPDVGGLWFLAHAPGELGTHVALTGAPVGAADAVVLGMADVVVPSSTKEVVLEALRADPQAGATALAERAEEGRDGDGDLPVEGSWLEANRSWIDECYAGDDAEVILDRLLGHESPEAREAGALVAARSPHSVAVTLEAVRRAASMDVHEVLEQDTLLGAAFARHPDFAEGVRAQVVDKDREPRWADGSVADVSRDQVLAAFGEA</sequence>
<dbReference type="InterPro" id="IPR045004">
    <property type="entry name" value="ECH_dom"/>
</dbReference>
<name>A0A917BTZ2_9MICO</name>
<reference evidence="5" key="2">
    <citation type="submission" date="2020-09" db="EMBL/GenBank/DDBJ databases">
        <authorList>
            <person name="Sun Q."/>
            <person name="Zhou Y."/>
        </authorList>
    </citation>
    <scope>NUCLEOTIDE SEQUENCE</scope>
    <source>
        <strain evidence="5">CGMCC 1.12160</strain>
    </source>
</reference>
<accession>A0A917BTZ2</accession>
<dbReference type="GO" id="GO:0003860">
    <property type="term" value="F:3-hydroxyisobutyryl-CoA hydrolase activity"/>
    <property type="evidence" value="ECO:0007669"/>
    <property type="project" value="UniProtKB-EC"/>
</dbReference>
<organism evidence="5 6">
    <name type="scientific">Ornithinimicrobium tianjinense</name>
    <dbReference type="NCBI Taxonomy" id="1195761"/>
    <lineage>
        <taxon>Bacteria</taxon>
        <taxon>Bacillati</taxon>
        <taxon>Actinomycetota</taxon>
        <taxon>Actinomycetes</taxon>
        <taxon>Micrococcales</taxon>
        <taxon>Ornithinimicrobiaceae</taxon>
        <taxon>Ornithinimicrobium</taxon>
    </lineage>
</organism>
<dbReference type="EMBL" id="BMEM01000003">
    <property type="protein sequence ID" value="GGF54366.1"/>
    <property type="molecule type" value="Genomic_DNA"/>
</dbReference>
<proteinExistence type="predicted"/>
<dbReference type="Gene3D" id="3.90.226.10">
    <property type="entry name" value="2-enoyl-CoA Hydratase, Chain A, domain 1"/>
    <property type="match status" value="1"/>
</dbReference>
<dbReference type="EC" id="3.1.2.4" evidence="2"/>
<feature type="domain" description="Enoyl-CoA hydratase/isomerase" evidence="4">
    <location>
        <begin position="29"/>
        <end position="359"/>
    </location>
</feature>
<dbReference type="Pfam" id="PF16113">
    <property type="entry name" value="ECH_2"/>
    <property type="match status" value="1"/>
</dbReference>
<dbReference type="RefSeq" id="WP_188430846.1">
    <property type="nucleotide sequence ID" value="NZ_BAABKH010000003.1"/>
</dbReference>
<dbReference type="SUPFAM" id="SSF52096">
    <property type="entry name" value="ClpP/crotonase"/>
    <property type="match status" value="1"/>
</dbReference>
<evidence type="ECO:0000256" key="1">
    <source>
        <dbReference type="ARBA" id="ARBA00001709"/>
    </source>
</evidence>
<gene>
    <name evidence="5" type="ORF">GCM10011366_22780</name>
</gene>
<dbReference type="CDD" id="cd06558">
    <property type="entry name" value="crotonase-like"/>
    <property type="match status" value="1"/>
</dbReference>
<dbReference type="GO" id="GO:0006574">
    <property type="term" value="P:L-valine catabolic process"/>
    <property type="evidence" value="ECO:0007669"/>
    <property type="project" value="TreeGrafter"/>
</dbReference>
<dbReference type="PANTHER" id="PTHR43176:SF3">
    <property type="entry name" value="3-HYDROXYISOBUTYRYL-COA HYDROLASE, MITOCHONDRIAL"/>
    <property type="match status" value="1"/>
</dbReference>
<evidence type="ECO:0000313" key="5">
    <source>
        <dbReference type="EMBL" id="GGF54366.1"/>
    </source>
</evidence>
<evidence type="ECO:0000256" key="3">
    <source>
        <dbReference type="ARBA" id="ARBA00022801"/>
    </source>
</evidence>
<comment type="caution">
    <text evidence="5">The sequence shown here is derived from an EMBL/GenBank/DDBJ whole genome shotgun (WGS) entry which is preliminary data.</text>
</comment>
<evidence type="ECO:0000313" key="6">
    <source>
        <dbReference type="Proteomes" id="UP000605670"/>
    </source>
</evidence>
<evidence type="ECO:0000256" key="2">
    <source>
        <dbReference type="ARBA" id="ARBA00011915"/>
    </source>
</evidence>
<dbReference type="GO" id="GO:0005829">
    <property type="term" value="C:cytosol"/>
    <property type="evidence" value="ECO:0007669"/>
    <property type="project" value="TreeGrafter"/>
</dbReference>
<keyword evidence="3 5" id="KW-0378">Hydrolase</keyword>
<dbReference type="InterPro" id="IPR032259">
    <property type="entry name" value="HIBYL-CoA-H"/>
</dbReference>
<keyword evidence="6" id="KW-1185">Reference proteome</keyword>
<dbReference type="InterPro" id="IPR029045">
    <property type="entry name" value="ClpP/crotonase-like_dom_sf"/>
</dbReference>